<feature type="domain" description="HTH asnC-type" evidence="4">
    <location>
        <begin position="62"/>
        <end position="132"/>
    </location>
</feature>
<dbReference type="PANTHER" id="PTHR30154:SF34">
    <property type="entry name" value="TRANSCRIPTIONAL REGULATOR AZLB"/>
    <property type="match status" value="1"/>
</dbReference>
<evidence type="ECO:0000313" key="6">
    <source>
        <dbReference type="Proteomes" id="UP001569428"/>
    </source>
</evidence>
<evidence type="ECO:0000256" key="3">
    <source>
        <dbReference type="ARBA" id="ARBA00023163"/>
    </source>
</evidence>
<evidence type="ECO:0000256" key="2">
    <source>
        <dbReference type="ARBA" id="ARBA00023125"/>
    </source>
</evidence>
<dbReference type="Gene3D" id="1.10.10.10">
    <property type="entry name" value="Winged helix-like DNA-binding domain superfamily/Winged helix DNA-binding domain"/>
    <property type="match status" value="1"/>
</dbReference>
<dbReference type="SMART" id="SM00344">
    <property type="entry name" value="HTH_ASNC"/>
    <property type="match status" value="1"/>
</dbReference>
<dbReference type="EMBL" id="JBGMEK010000018">
    <property type="protein sequence ID" value="MFA0811310.1"/>
    <property type="molecule type" value="Genomic_DNA"/>
</dbReference>
<dbReference type="RefSeq" id="WP_371838876.1">
    <property type="nucleotide sequence ID" value="NZ_JBGMEK010000018.1"/>
</dbReference>
<proteinExistence type="predicted"/>
<dbReference type="PROSITE" id="PS50956">
    <property type="entry name" value="HTH_ASNC_2"/>
    <property type="match status" value="1"/>
</dbReference>
<dbReference type="InterPro" id="IPR036390">
    <property type="entry name" value="WH_DNA-bd_sf"/>
</dbReference>
<evidence type="ECO:0000256" key="1">
    <source>
        <dbReference type="ARBA" id="ARBA00023015"/>
    </source>
</evidence>
<dbReference type="SUPFAM" id="SSF46785">
    <property type="entry name" value="Winged helix' DNA-binding domain"/>
    <property type="match status" value="1"/>
</dbReference>
<keyword evidence="3" id="KW-0804">Transcription</keyword>
<evidence type="ECO:0000313" key="5">
    <source>
        <dbReference type="EMBL" id="MFA0811310.1"/>
    </source>
</evidence>
<keyword evidence="2" id="KW-0238">DNA-binding</keyword>
<protein>
    <submittedName>
        <fullName evidence="5">Lrp/AsnC family transcriptional regulator</fullName>
    </submittedName>
</protein>
<reference evidence="5 6" key="1">
    <citation type="submission" date="2024-08" db="EMBL/GenBank/DDBJ databases">
        <authorList>
            <person name="Ishaq N."/>
        </authorList>
    </citation>
    <scope>NUCLEOTIDE SEQUENCE [LARGE SCALE GENOMIC DNA]</scope>
    <source>
        <strain evidence="5 6">DSM 18651</strain>
    </source>
</reference>
<dbReference type="SUPFAM" id="SSF54909">
    <property type="entry name" value="Dimeric alpha+beta barrel"/>
    <property type="match status" value="1"/>
</dbReference>
<dbReference type="InterPro" id="IPR019887">
    <property type="entry name" value="Tscrpt_reg_AsnC/Lrp_C"/>
</dbReference>
<name>A0ABV4NZ09_9GAMM</name>
<dbReference type="Pfam" id="PF13412">
    <property type="entry name" value="HTH_24"/>
    <property type="match status" value="1"/>
</dbReference>
<dbReference type="Gene3D" id="3.30.70.920">
    <property type="match status" value="1"/>
</dbReference>
<dbReference type="PRINTS" id="PR00033">
    <property type="entry name" value="HTHASNC"/>
</dbReference>
<evidence type="ECO:0000259" key="4">
    <source>
        <dbReference type="PROSITE" id="PS50956"/>
    </source>
</evidence>
<dbReference type="PANTHER" id="PTHR30154">
    <property type="entry name" value="LEUCINE-RESPONSIVE REGULATORY PROTEIN"/>
    <property type="match status" value="1"/>
</dbReference>
<comment type="caution">
    <text evidence="5">The sequence shown here is derived from an EMBL/GenBank/DDBJ whole genome shotgun (WGS) entry which is preliminary data.</text>
</comment>
<sequence length="217" mass="24522">MNTLSPAEIARPVELKVGSYRPSNTRSDGNLCRLGGCNVSASGEYRYPCPLSDSKEISSVKIDRHNLRILQALQTNARISNLNLSEQIGLSESACLARVKRLTSERYIREFLAEINLDKVRHAEFYVNVALKRQDARTSENFRRIISDIPQIVSCVKMSGEFDYMLRFVCPDAADFNQVSEQLLANEDAAISRMTSHLVIEKTKPFTGYPLELLFQD</sequence>
<dbReference type="Pfam" id="PF01037">
    <property type="entry name" value="AsnC_trans_reg"/>
    <property type="match status" value="1"/>
</dbReference>
<dbReference type="Proteomes" id="UP001569428">
    <property type="component" value="Unassembled WGS sequence"/>
</dbReference>
<dbReference type="InterPro" id="IPR019888">
    <property type="entry name" value="Tscrpt_reg_AsnC-like"/>
</dbReference>
<dbReference type="InterPro" id="IPR000485">
    <property type="entry name" value="AsnC-type_HTH_dom"/>
</dbReference>
<accession>A0ABV4NZ09</accession>
<gene>
    <name evidence="5" type="ORF">ACCI49_10300</name>
</gene>
<organism evidence="5 6">
    <name type="scientific">Microbulbifer epialgicus</name>
    <dbReference type="NCBI Taxonomy" id="393907"/>
    <lineage>
        <taxon>Bacteria</taxon>
        <taxon>Pseudomonadati</taxon>
        <taxon>Pseudomonadota</taxon>
        <taxon>Gammaproteobacteria</taxon>
        <taxon>Cellvibrionales</taxon>
        <taxon>Microbulbiferaceae</taxon>
        <taxon>Microbulbifer</taxon>
    </lineage>
</organism>
<keyword evidence="1" id="KW-0805">Transcription regulation</keyword>
<dbReference type="InterPro" id="IPR011008">
    <property type="entry name" value="Dimeric_a/b-barrel"/>
</dbReference>
<dbReference type="InterPro" id="IPR036388">
    <property type="entry name" value="WH-like_DNA-bd_sf"/>
</dbReference>
<keyword evidence="6" id="KW-1185">Reference proteome</keyword>